<evidence type="ECO:0000256" key="1">
    <source>
        <dbReference type="ARBA" id="ARBA00004479"/>
    </source>
</evidence>
<name>A0AAW0JJ01_QUESU</name>
<dbReference type="InterPro" id="IPR032675">
    <property type="entry name" value="LRR_dom_sf"/>
</dbReference>
<dbReference type="EMBL" id="PKMF04000533">
    <property type="protein sequence ID" value="KAK7826924.1"/>
    <property type="molecule type" value="Genomic_DNA"/>
</dbReference>
<dbReference type="PANTHER" id="PTHR48061:SF2">
    <property type="entry name" value="RECEPTOR LIKE PROTEIN 30-LIKE"/>
    <property type="match status" value="1"/>
</dbReference>
<comment type="subcellular location">
    <subcellularLocation>
        <location evidence="1">Membrane</location>
        <topology evidence="1">Single-pass type I membrane protein</topology>
    </subcellularLocation>
</comment>
<evidence type="ECO:0000256" key="3">
    <source>
        <dbReference type="ARBA" id="ARBA00022729"/>
    </source>
</evidence>
<keyword evidence="4" id="KW-1133">Transmembrane helix</keyword>
<proteinExistence type="predicted"/>
<evidence type="ECO:0000256" key="7">
    <source>
        <dbReference type="ARBA" id="ARBA00023180"/>
    </source>
</evidence>
<evidence type="ECO:0000256" key="4">
    <source>
        <dbReference type="ARBA" id="ARBA00022989"/>
    </source>
</evidence>
<dbReference type="SUPFAM" id="SSF52058">
    <property type="entry name" value="L domain-like"/>
    <property type="match status" value="1"/>
</dbReference>
<gene>
    <name evidence="8" type="primary">RLP35_1</name>
    <name evidence="8" type="ORF">CFP56_031588</name>
</gene>
<comment type="caution">
    <text evidence="8">The sequence shown here is derived from an EMBL/GenBank/DDBJ whole genome shotgun (WGS) entry which is preliminary data.</text>
</comment>
<dbReference type="GO" id="GO:0016020">
    <property type="term" value="C:membrane"/>
    <property type="evidence" value="ECO:0007669"/>
    <property type="project" value="UniProtKB-SubCell"/>
</dbReference>
<dbReference type="Proteomes" id="UP000237347">
    <property type="component" value="Unassembled WGS sequence"/>
</dbReference>
<protein>
    <submittedName>
        <fullName evidence="8">Receptor-like protein 35</fullName>
    </submittedName>
</protein>
<evidence type="ECO:0000256" key="2">
    <source>
        <dbReference type="ARBA" id="ARBA00022692"/>
    </source>
</evidence>
<dbReference type="Gene3D" id="3.80.10.10">
    <property type="entry name" value="Ribonuclease Inhibitor"/>
    <property type="match status" value="1"/>
</dbReference>
<keyword evidence="2" id="KW-0812">Transmembrane</keyword>
<keyword evidence="6" id="KW-0675">Receptor</keyword>
<sequence length="163" mass="17984">MPSNVKDISRSVGCGRPKATRPTLQIVDLASNNFIGKLSIKALANSKSLMVNNEAQSKYLQSDVEQGNNLYYQDVIIVTIKGLEIKLVKILTLFTSIDLLCNNLDGPIPNEIESNNFINGTLPQCFIAMSETLKALDLRRKNLAGKISDIFPSNCNLQTLNKK</sequence>
<evidence type="ECO:0000313" key="8">
    <source>
        <dbReference type="EMBL" id="KAK7826924.1"/>
    </source>
</evidence>
<organism evidence="8 9">
    <name type="scientific">Quercus suber</name>
    <name type="common">Cork oak</name>
    <dbReference type="NCBI Taxonomy" id="58331"/>
    <lineage>
        <taxon>Eukaryota</taxon>
        <taxon>Viridiplantae</taxon>
        <taxon>Streptophyta</taxon>
        <taxon>Embryophyta</taxon>
        <taxon>Tracheophyta</taxon>
        <taxon>Spermatophyta</taxon>
        <taxon>Magnoliopsida</taxon>
        <taxon>eudicotyledons</taxon>
        <taxon>Gunneridae</taxon>
        <taxon>Pentapetalae</taxon>
        <taxon>rosids</taxon>
        <taxon>fabids</taxon>
        <taxon>Fagales</taxon>
        <taxon>Fagaceae</taxon>
        <taxon>Quercus</taxon>
    </lineage>
</organism>
<dbReference type="InterPro" id="IPR046956">
    <property type="entry name" value="RLP23-like"/>
</dbReference>
<keyword evidence="9" id="KW-1185">Reference proteome</keyword>
<dbReference type="AlphaFoldDB" id="A0AAW0JJ01"/>
<evidence type="ECO:0000256" key="5">
    <source>
        <dbReference type="ARBA" id="ARBA00023136"/>
    </source>
</evidence>
<dbReference type="PANTHER" id="PTHR48061">
    <property type="entry name" value="LEUCINE-RICH REPEAT RECEPTOR PROTEIN KINASE EMS1-LIKE-RELATED"/>
    <property type="match status" value="1"/>
</dbReference>
<evidence type="ECO:0000256" key="6">
    <source>
        <dbReference type="ARBA" id="ARBA00023170"/>
    </source>
</evidence>
<keyword evidence="5" id="KW-0472">Membrane</keyword>
<accession>A0AAW0JJ01</accession>
<reference evidence="8 9" key="1">
    <citation type="journal article" date="2018" name="Sci. Data">
        <title>The draft genome sequence of cork oak.</title>
        <authorList>
            <person name="Ramos A.M."/>
            <person name="Usie A."/>
            <person name="Barbosa P."/>
            <person name="Barros P.M."/>
            <person name="Capote T."/>
            <person name="Chaves I."/>
            <person name="Simoes F."/>
            <person name="Abreu I."/>
            <person name="Carrasquinho I."/>
            <person name="Faro C."/>
            <person name="Guimaraes J.B."/>
            <person name="Mendonca D."/>
            <person name="Nobrega F."/>
            <person name="Rodrigues L."/>
            <person name="Saibo N.J.M."/>
            <person name="Varela M.C."/>
            <person name="Egas C."/>
            <person name="Matos J."/>
            <person name="Miguel C.M."/>
            <person name="Oliveira M.M."/>
            <person name="Ricardo C.P."/>
            <person name="Goncalves S."/>
        </authorList>
    </citation>
    <scope>NUCLEOTIDE SEQUENCE [LARGE SCALE GENOMIC DNA]</scope>
    <source>
        <strain evidence="9">cv. HL8</strain>
    </source>
</reference>
<keyword evidence="7" id="KW-0325">Glycoprotein</keyword>
<evidence type="ECO:0000313" key="9">
    <source>
        <dbReference type="Proteomes" id="UP000237347"/>
    </source>
</evidence>
<keyword evidence="3" id="KW-0732">Signal</keyword>